<proteinExistence type="predicted"/>
<dbReference type="PATRIC" id="fig|1082933.3.peg.6167"/>
<dbReference type="AlphaFoldDB" id="G6YK23"/>
<dbReference type="EMBL" id="AGSN01000228">
    <property type="protein sequence ID" value="EHH04195.1"/>
    <property type="molecule type" value="Genomic_DNA"/>
</dbReference>
<evidence type="ECO:0000313" key="2">
    <source>
        <dbReference type="Proteomes" id="UP000002949"/>
    </source>
</evidence>
<dbReference type="Proteomes" id="UP000002949">
    <property type="component" value="Unassembled WGS sequence"/>
</dbReference>
<gene>
    <name evidence="1" type="ORF">MEA186_31786</name>
</gene>
<accession>G6YK23</accession>
<organism evidence="1 2">
    <name type="scientific">Mesorhizobium amorphae CCNWGS0123</name>
    <dbReference type="NCBI Taxonomy" id="1082933"/>
    <lineage>
        <taxon>Bacteria</taxon>
        <taxon>Pseudomonadati</taxon>
        <taxon>Pseudomonadota</taxon>
        <taxon>Alphaproteobacteria</taxon>
        <taxon>Hyphomicrobiales</taxon>
        <taxon>Phyllobacteriaceae</taxon>
        <taxon>Mesorhizobium</taxon>
    </lineage>
</organism>
<sequence length="34" mass="4008">MRVTEVARKYELTRWHFMTGGSSFGAVGWRYQKA</sequence>
<name>G6YK23_9HYPH</name>
<keyword evidence="2" id="KW-1185">Reference proteome</keyword>
<protein>
    <submittedName>
        <fullName evidence="1">Uncharacterized protein</fullName>
    </submittedName>
</protein>
<reference evidence="1 2" key="1">
    <citation type="journal article" date="2012" name="J. Bacteriol.">
        <title>Draft Genome Sequence of Plant Growth-Promoting Rhizobium Mesorhizobium amorphae, Isolated from Zinc-Lead Mine Tailings.</title>
        <authorList>
            <person name="Hao X."/>
            <person name="Lin Y."/>
            <person name="Johnstone L."/>
            <person name="Baltrus D.A."/>
            <person name="Miller S.J."/>
            <person name="Wei G."/>
            <person name="Rensing C."/>
        </authorList>
    </citation>
    <scope>NUCLEOTIDE SEQUENCE [LARGE SCALE GENOMIC DNA]</scope>
    <source>
        <strain evidence="1 2">CCNWGS0123</strain>
    </source>
</reference>
<evidence type="ECO:0000313" key="1">
    <source>
        <dbReference type="EMBL" id="EHH04195.1"/>
    </source>
</evidence>